<evidence type="ECO:0000256" key="2">
    <source>
        <dbReference type="ARBA" id="ARBA00022729"/>
    </source>
</evidence>
<dbReference type="EMBL" id="JACXYY010000002">
    <property type="protein sequence ID" value="MBD3914291.1"/>
    <property type="molecule type" value="Genomic_DNA"/>
</dbReference>
<keyword evidence="7" id="KW-1185">Reference proteome</keyword>
<reference evidence="6 7" key="1">
    <citation type="submission" date="2020-09" db="EMBL/GenBank/DDBJ databases">
        <title>novel species in genus Nocardioides.</title>
        <authorList>
            <person name="Zhang G."/>
        </authorList>
    </citation>
    <scope>NUCLEOTIDE SEQUENCE [LARGE SCALE GENOMIC DNA]</scope>
    <source>
        <strain evidence="6 7">19197</strain>
    </source>
</reference>
<dbReference type="InterPro" id="IPR028994">
    <property type="entry name" value="Integrin_alpha_N"/>
</dbReference>
<evidence type="ECO:0000313" key="6">
    <source>
        <dbReference type="EMBL" id="MBD3914291.1"/>
    </source>
</evidence>
<protein>
    <submittedName>
        <fullName evidence="6">VCBS repeat-containing protein</fullName>
    </submittedName>
</protein>
<evidence type="ECO:0000259" key="5">
    <source>
        <dbReference type="SMART" id="SM00701"/>
    </source>
</evidence>
<evidence type="ECO:0000259" key="4">
    <source>
        <dbReference type="SMART" id="SM00644"/>
    </source>
</evidence>
<dbReference type="PANTHER" id="PTHR11022:SF41">
    <property type="entry name" value="PEPTIDOGLYCAN-RECOGNITION PROTEIN LC-RELATED"/>
    <property type="match status" value="1"/>
</dbReference>
<dbReference type="InterPro" id="IPR015510">
    <property type="entry name" value="PGRP"/>
</dbReference>
<gene>
    <name evidence="6" type="ORF">IEZ25_06655</name>
</gene>
<feature type="domain" description="N-acetylmuramoyl-L-alanine amidase" evidence="4">
    <location>
        <begin position="276"/>
        <end position="429"/>
    </location>
</feature>
<feature type="region of interest" description="Disordered" evidence="3">
    <location>
        <begin position="141"/>
        <end position="235"/>
    </location>
</feature>
<comment type="similarity">
    <text evidence="1">Belongs to the N-acetylmuramoyl-L-alanine amidase 2 family.</text>
</comment>
<keyword evidence="2" id="KW-0732">Signal</keyword>
<evidence type="ECO:0000256" key="1">
    <source>
        <dbReference type="ARBA" id="ARBA00007553"/>
    </source>
</evidence>
<dbReference type="Gene3D" id="3.40.80.10">
    <property type="entry name" value="Peptidoglycan recognition protein-like"/>
    <property type="match status" value="1"/>
</dbReference>
<dbReference type="InterPro" id="IPR006619">
    <property type="entry name" value="PGRP_domain_met/bac"/>
</dbReference>
<proteinExistence type="inferred from homology"/>
<evidence type="ECO:0000256" key="3">
    <source>
        <dbReference type="SAM" id="MobiDB-lite"/>
    </source>
</evidence>
<dbReference type="Proteomes" id="UP000649289">
    <property type="component" value="Unassembled WGS sequence"/>
</dbReference>
<feature type="domain" description="Peptidoglycan recognition protein family" evidence="5">
    <location>
        <begin position="264"/>
        <end position="408"/>
    </location>
</feature>
<name>A0ABR8MDU4_9ACTN</name>
<dbReference type="SUPFAM" id="SSF55846">
    <property type="entry name" value="N-acetylmuramoyl-L-alanine amidase-like"/>
    <property type="match status" value="1"/>
</dbReference>
<dbReference type="InterPro" id="IPR036505">
    <property type="entry name" value="Amidase/PGRP_sf"/>
</dbReference>
<accession>A0ABR8MDU4</accession>
<dbReference type="RefSeq" id="WP_191198603.1">
    <property type="nucleotide sequence ID" value="NZ_BAAAPA010000003.1"/>
</dbReference>
<dbReference type="InterPro" id="IPR013517">
    <property type="entry name" value="FG-GAP"/>
</dbReference>
<sequence length="921" mass="96076">MRPLQVRLVTLCQQVLALGVVLVVLTPASGVVSLDIVGDHTGRQPSTSGQAAPAELMSATVPTSSVEPTVTEVPLTGASGGTAGLLGRTVAGRASAARVVSTPQAVSGYSAIGVTWQHGEDLEEDQISLRVRTRTGDEWSDWEDLEYHDEHGPDPGSAEDEASRPGTEPTFVGEVDDVQVEARTSGGATLPDDLSLALVDPGSATSSETEAPADQAGTNDPMSAAYGQDDAEQGDGISLRSATTHAVPSALPNARAARKTVAQPTIFSRAQWGADESIRNKSALSYGTINGGFVHHTVNANDYTEAQVPAIIRSIYAYHVKSRGWSDIGYNFLVDRFGRIWEGRYGGIDKPVVGAHTLNYNQYSFAMSAIGNFDVVQPPDVMLRAYGQLFAWKLSLSGVNPASTSQKIGRGTFQAINGHRDAGSTACPGRYLYAQLPLIRQYAVEATGSAPVVTAPTPVTITAPNPQNNLDASPYPDLVVRRASDGRGLVIPTGGLTSFQKRTVIGKKGWDKVREVLVSPDLTGDGRPDLVTVDASGTVRIREGRANGKFGKTVRKMKLRGYSRFAAVGDVNGDGRNDLVAVYKGRLVVLTATAKGGFSRKVTRKGYGTYKQVIGAGDVNGDGRVDLLLRSKHRLYLQTGYGTGRFAPPQRVAGKWSNINRVVAGDFNGDGHPDLVARNSKGKLVMLPGRGDGTWGAALGPVANLKTMGWLTGGVNLAGGPGADLIGVSGKQLVVVANRDTFELGAPIDTGVSFAGMDLLLNAGDVNRDGFGDVLARNPAGELYLYAGNGTGTFAAPTLIGTGWASITGLAAVGDVTGDGLPDLVGTPVGGALMVWPGNGSGFAAATPVKGGVVPARAGLPSDTSGFDWVLEVQPVTLKGQADYIVRDRASGAAYVYSGRKSGVSSPRLLGEGLGAYDLAG</sequence>
<dbReference type="CDD" id="cd06583">
    <property type="entry name" value="PGRP"/>
    <property type="match status" value="1"/>
</dbReference>
<dbReference type="SMART" id="SM00701">
    <property type="entry name" value="PGRP"/>
    <property type="match status" value="1"/>
</dbReference>
<dbReference type="Pfam" id="PF13517">
    <property type="entry name" value="FG-GAP_3"/>
    <property type="match status" value="3"/>
</dbReference>
<organism evidence="6 7">
    <name type="scientific">Nocardioides hwasunensis</name>
    <dbReference type="NCBI Taxonomy" id="397258"/>
    <lineage>
        <taxon>Bacteria</taxon>
        <taxon>Bacillati</taxon>
        <taxon>Actinomycetota</taxon>
        <taxon>Actinomycetes</taxon>
        <taxon>Propionibacteriales</taxon>
        <taxon>Nocardioidaceae</taxon>
        <taxon>Nocardioides</taxon>
    </lineage>
</organism>
<comment type="caution">
    <text evidence="6">The sequence shown here is derived from an EMBL/GenBank/DDBJ whole genome shotgun (WGS) entry which is preliminary data.</text>
</comment>
<dbReference type="PANTHER" id="PTHR11022">
    <property type="entry name" value="PEPTIDOGLYCAN RECOGNITION PROTEIN"/>
    <property type="match status" value="1"/>
</dbReference>
<dbReference type="Pfam" id="PF01510">
    <property type="entry name" value="Amidase_2"/>
    <property type="match status" value="1"/>
</dbReference>
<dbReference type="SMART" id="SM00644">
    <property type="entry name" value="Ami_2"/>
    <property type="match status" value="1"/>
</dbReference>
<evidence type="ECO:0000313" key="7">
    <source>
        <dbReference type="Proteomes" id="UP000649289"/>
    </source>
</evidence>
<dbReference type="InterPro" id="IPR002502">
    <property type="entry name" value="Amidase_domain"/>
</dbReference>
<dbReference type="SUPFAM" id="SSF69318">
    <property type="entry name" value="Integrin alpha N-terminal domain"/>
    <property type="match status" value="2"/>
</dbReference>
<dbReference type="Gene3D" id="2.130.10.130">
    <property type="entry name" value="Integrin alpha, N-terminal"/>
    <property type="match status" value="2"/>
</dbReference>